<dbReference type="RefSeq" id="WP_345238589.1">
    <property type="nucleotide sequence ID" value="NZ_BAABGZ010000082.1"/>
</dbReference>
<comment type="caution">
    <text evidence="1">The sequence shown here is derived from an EMBL/GenBank/DDBJ whole genome shotgun (WGS) entry which is preliminary data.</text>
</comment>
<proteinExistence type="predicted"/>
<evidence type="ECO:0000313" key="1">
    <source>
        <dbReference type="EMBL" id="GAA4371327.1"/>
    </source>
</evidence>
<evidence type="ECO:0000313" key="2">
    <source>
        <dbReference type="Proteomes" id="UP001501153"/>
    </source>
</evidence>
<sequence length="226" mass="25520">MLIIKQLFIYGGLLFGIIAGLAPEAQGQCINTNTLLDSIYSINLRTLTSLGQQADYDEVSTALDSTIRLSRINKGDVYQLIILDKIFSRKSNNPKADSLLKLLEEHYEKTFVTKVKHAESPIYYVALLADQYRNMYLTTLNKDLSLIDFINFHKIDNIILYPISKKPLVYKKVESGISSSYNEQGLIIQEAWTKTTHDVTGTVIDSSRIAKKYRIAASGTITPYEK</sequence>
<accession>A0ABP8ISX7</accession>
<dbReference type="EMBL" id="BAABGZ010000082">
    <property type="protein sequence ID" value="GAA4371327.1"/>
    <property type="molecule type" value="Genomic_DNA"/>
</dbReference>
<gene>
    <name evidence="1" type="ORF">GCM10023185_46690</name>
</gene>
<organism evidence="1 2">
    <name type="scientific">Hymenobacter saemangeumensis</name>
    <dbReference type="NCBI Taxonomy" id="1084522"/>
    <lineage>
        <taxon>Bacteria</taxon>
        <taxon>Pseudomonadati</taxon>
        <taxon>Bacteroidota</taxon>
        <taxon>Cytophagia</taxon>
        <taxon>Cytophagales</taxon>
        <taxon>Hymenobacteraceae</taxon>
        <taxon>Hymenobacter</taxon>
    </lineage>
</organism>
<dbReference type="Proteomes" id="UP001501153">
    <property type="component" value="Unassembled WGS sequence"/>
</dbReference>
<keyword evidence="2" id="KW-1185">Reference proteome</keyword>
<protein>
    <submittedName>
        <fullName evidence="1">Uncharacterized protein</fullName>
    </submittedName>
</protein>
<name>A0ABP8ISX7_9BACT</name>
<reference evidence="2" key="1">
    <citation type="journal article" date="2019" name="Int. J. Syst. Evol. Microbiol.">
        <title>The Global Catalogue of Microorganisms (GCM) 10K type strain sequencing project: providing services to taxonomists for standard genome sequencing and annotation.</title>
        <authorList>
            <consortium name="The Broad Institute Genomics Platform"/>
            <consortium name="The Broad Institute Genome Sequencing Center for Infectious Disease"/>
            <person name="Wu L."/>
            <person name="Ma J."/>
        </authorList>
    </citation>
    <scope>NUCLEOTIDE SEQUENCE [LARGE SCALE GENOMIC DNA]</scope>
    <source>
        <strain evidence="2">JCM 17923</strain>
    </source>
</reference>